<accession>A0AAD1YA47</accession>
<sequence length="283" mass="33015">MFPIDSTADAIVNDYPIKFERKKKFPSMNQHWLENNEISPESSRPFHLKSSYQTNHSGLVYDQRRWAKERDLKKIQRTNPQGLPPAGKNFYDFSGKKKFVDAHKLGSINFHISSAVYNRNSKIANYKLDQKKRKTGKRMFRADHDSDRAIQPPLLFESPKVMMMKYKKINDFDQQFDDSKAHYRTLNRKPPINPIRYGRNQLLDTKTPSELNSRLTPIEKTRNNESRNSSMSKLGGRNYSNMIIDPTKNLDYLENQVNNELVAGNNNQFNTKIDKCNNFSSEA</sequence>
<comment type="caution">
    <text evidence="1">The sequence shown here is derived from an EMBL/GenBank/DDBJ whole genome shotgun (WGS) entry which is preliminary data.</text>
</comment>
<reference evidence="1" key="1">
    <citation type="submission" date="2023-07" db="EMBL/GenBank/DDBJ databases">
        <authorList>
            <consortium name="AG Swart"/>
            <person name="Singh M."/>
            <person name="Singh A."/>
            <person name="Seah K."/>
            <person name="Emmerich C."/>
        </authorList>
    </citation>
    <scope>NUCLEOTIDE SEQUENCE</scope>
    <source>
        <strain evidence="1">DP1</strain>
    </source>
</reference>
<dbReference type="AlphaFoldDB" id="A0AAD1YA47"/>
<dbReference type="Proteomes" id="UP001295684">
    <property type="component" value="Unassembled WGS sequence"/>
</dbReference>
<protein>
    <submittedName>
        <fullName evidence="1">Uncharacterized protein</fullName>
    </submittedName>
</protein>
<keyword evidence="2" id="KW-1185">Reference proteome</keyword>
<gene>
    <name evidence="1" type="ORF">ECRASSUSDP1_LOCUS28963</name>
</gene>
<evidence type="ECO:0000313" key="1">
    <source>
        <dbReference type="EMBL" id="CAI2387333.1"/>
    </source>
</evidence>
<proteinExistence type="predicted"/>
<name>A0AAD1YA47_EUPCR</name>
<dbReference type="EMBL" id="CAMPGE010029850">
    <property type="protein sequence ID" value="CAI2387333.1"/>
    <property type="molecule type" value="Genomic_DNA"/>
</dbReference>
<organism evidence="1 2">
    <name type="scientific">Euplotes crassus</name>
    <dbReference type="NCBI Taxonomy" id="5936"/>
    <lineage>
        <taxon>Eukaryota</taxon>
        <taxon>Sar</taxon>
        <taxon>Alveolata</taxon>
        <taxon>Ciliophora</taxon>
        <taxon>Intramacronucleata</taxon>
        <taxon>Spirotrichea</taxon>
        <taxon>Hypotrichia</taxon>
        <taxon>Euplotida</taxon>
        <taxon>Euplotidae</taxon>
        <taxon>Moneuplotes</taxon>
    </lineage>
</organism>
<evidence type="ECO:0000313" key="2">
    <source>
        <dbReference type="Proteomes" id="UP001295684"/>
    </source>
</evidence>